<dbReference type="EMBL" id="AZQP01000009">
    <property type="protein sequence ID" value="EYE89086.1"/>
    <property type="molecule type" value="Genomic_DNA"/>
</dbReference>
<dbReference type="SUPFAM" id="SSF140652">
    <property type="entry name" value="YozE-like"/>
    <property type="match status" value="1"/>
</dbReference>
<evidence type="ECO:0000313" key="3">
    <source>
        <dbReference type="Proteomes" id="UP000019681"/>
    </source>
</evidence>
<dbReference type="Pfam" id="PF06855">
    <property type="entry name" value="YozE_SAM_like"/>
    <property type="match status" value="1"/>
</dbReference>
<dbReference type="STRING" id="1403537.Q428_04675"/>
<dbReference type="OrthoDB" id="2050727at2"/>
<feature type="domain" description="YozE SAM-like" evidence="1">
    <location>
        <begin position="93"/>
        <end position="155"/>
    </location>
</feature>
<keyword evidence="3" id="KW-1185">Reference proteome</keyword>
<comment type="caution">
    <text evidence="2">The sequence shown here is derived from an EMBL/GenBank/DDBJ whole genome shotgun (WGS) entry which is preliminary data.</text>
</comment>
<dbReference type="InterPro" id="IPR023089">
    <property type="entry name" value="YozE_SAM-like"/>
</dbReference>
<dbReference type="RefSeq" id="WP_035378596.1">
    <property type="nucleotide sequence ID" value="NZ_AZQP01000009.1"/>
</dbReference>
<organism evidence="2 3">
    <name type="scientific">Fervidicella metallireducens AeB</name>
    <dbReference type="NCBI Taxonomy" id="1403537"/>
    <lineage>
        <taxon>Bacteria</taxon>
        <taxon>Bacillati</taxon>
        <taxon>Bacillota</taxon>
        <taxon>Clostridia</taxon>
        <taxon>Eubacteriales</taxon>
        <taxon>Clostridiaceae</taxon>
        <taxon>Fervidicella</taxon>
    </lineage>
</organism>
<proteinExistence type="predicted"/>
<dbReference type="Proteomes" id="UP000019681">
    <property type="component" value="Unassembled WGS sequence"/>
</dbReference>
<reference evidence="2 3" key="1">
    <citation type="journal article" date="2014" name="Genome Announc.">
        <title>Draft Genome Sequence of Fervidicella metallireducens Strain AeBT, an Iron-Reducing Thermoanaerobe from the Great Artesian Basin.</title>
        <authorList>
            <person name="Patel B.K."/>
        </authorList>
    </citation>
    <scope>NUCLEOTIDE SEQUENCE [LARGE SCALE GENOMIC DNA]</scope>
    <source>
        <strain evidence="2 3">AeB</strain>
    </source>
</reference>
<sequence length="166" mass="20197">MYMDYCNRPESFKDLDETKKEILIKWIKERFEPSKRAYTKRTSYGLKHDFERDTNIYVYNGQFKGAMLEAGFKAADESKLNWHFKMKVRIPDSFYGFCYKRYRNKDSLLGDFTRNIEKLYGFPRESNDKDEIKRYLDSEEIKTYGAFEKAWSYFEKSKNKKKELFD</sequence>
<accession>A0A017RX03</accession>
<gene>
    <name evidence="2" type="ORF">Q428_04675</name>
</gene>
<evidence type="ECO:0000259" key="1">
    <source>
        <dbReference type="Pfam" id="PF06855"/>
    </source>
</evidence>
<dbReference type="AlphaFoldDB" id="A0A017RX03"/>
<name>A0A017RX03_9CLOT</name>
<dbReference type="Gene3D" id="1.10.150.260">
    <property type="entry name" value="YozE SAM-like"/>
    <property type="match status" value="1"/>
</dbReference>
<evidence type="ECO:0000313" key="2">
    <source>
        <dbReference type="EMBL" id="EYE89086.1"/>
    </source>
</evidence>
<protein>
    <recommendedName>
        <fullName evidence="1">YozE SAM-like domain-containing protein</fullName>
    </recommendedName>
</protein>
<dbReference type="InterPro" id="IPR036806">
    <property type="entry name" value="YozE_SAM-like_sf"/>
</dbReference>